<gene>
    <name evidence="1" type="ORF">MPL1_10107</name>
</gene>
<dbReference type="OrthoDB" id="5567017at2"/>
<reference evidence="1 2" key="1">
    <citation type="journal article" date="2013" name="Genome Announc.">
        <title>Draft Genome Sequence of Methylophaga lonarensis MPLT, a Haloalkaliphilic (Non-Methane-Utilizing) Methylotroph.</title>
        <authorList>
            <person name="Shetty S.A."/>
            <person name="Marathe N.P."/>
            <person name="Munot H."/>
            <person name="Antony C.P."/>
            <person name="Dhotre D.P."/>
            <person name="Murrell J.C."/>
            <person name="Shouche Y.S."/>
        </authorList>
    </citation>
    <scope>NUCLEOTIDE SEQUENCE [LARGE SCALE GENOMIC DNA]</scope>
    <source>
        <strain evidence="1 2">MPL</strain>
    </source>
</reference>
<proteinExistence type="predicted"/>
<organism evidence="1 2">
    <name type="scientific">Methylophaga lonarensis MPL</name>
    <dbReference type="NCBI Taxonomy" id="1286106"/>
    <lineage>
        <taxon>Bacteria</taxon>
        <taxon>Pseudomonadati</taxon>
        <taxon>Pseudomonadota</taxon>
        <taxon>Gammaproteobacteria</taxon>
        <taxon>Thiotrichales</taxon>
        <taxon>Piscirickettsiaceae</taxon>
        <taxon>Methylophaga</taxon>
    </lineage>
</organism>
<dbReference type="PATRIC" id="fig|1286106.3.peg.2021"/>
<keyword evidence="2" id="KW-1185">Reference proteome</keyword>
<evidence type="ECO:0000313" key="2">
    <source>
        <dbReference type="Proteomes" id="UP000012019"/>
    </source>
</evidence>
<dbReference type="SUPFAM" id="SSF48452">
    <property type="entry name" value="TPR-like"/>
    <property type="match status" value="1"/>
</dbReference>
<sequence>MNKKLMFLQWGLVLLAALSLVWLLAGMVKLLQFQSVNSFIADPTVTEQTPDYPQAWYARAIAEATAGDINAAREAYTTSMLNAEPAMLASSYFNRGNLNFREAIGSISDHGGHISLVELAKQDYRMALRLNPDLWDARHNLELALRLVPEDPTLDGFFEKDFISEQLSIESKAFKVELP</sequence>
<dbReference type="Gene3D" id="1.25.40.10">
    <property type="entry name" value="Tetratricopeptide repeat domain"/>
    <property type="match status" value="1"/>
</dbReference>
<dbReference type="AlphaFoldDB" id="M7NUJ3"/>
<dbReference type="eggNOG" id="ENOG5032S03">
    <property type="taxonomic scope" value="Bacteria"/>
</dbReference>
<evidence type="ECO:0008006" key="3">
    <source>
        <dbReference type="Google" id="ProtNLM"/>
    </source>
</evidence>
<dbReference type="STRING" id="1286106.MPL1_10107"/>
<dbReference type="InterPro" id="IPR011990">
    <property type="entry name" value="TPR-like_helical_dom_sf"/>
</dbReference>
<dbReference type="Proteomes" id="UP000012019">
    <property type="component" value="Unassembled WGS sequence"/>
</dbReference>
<protein>
    <recommendedName>
        <fullName evidence="3">MxaK protein</fullName>
    </recommendedName>
</protein>
<dbReference type="EMBL" id="APHR01000055">
    <property type="protein sequence ID" value="EMR12453.1"/>
    <property type="molecule type" value="Genomic_DNA"/>
</dbReference>
<comment type="caution">
    <text evidence="1">The sequence shown here is derived from an EMBL/GenBank/DDBJ whole genome shotgun (WGS) entry which is preliminary data.</text>
</comment>
<evidence type="ECO:0000313" key="1">
    <source>
        <dbReference type="EMBL" id="EMR12453.1"/>
    </source>
</evidence>
<name>M7NUJ3_9GAMM</name>
<dbReference type="RefSeq" id="WP_009726991.1">
    <property type="nucleotide sequence ID" value="NZ_APHR01000055.1"/>
</dbReference>
<accession>M7NUJ3</accession>